<dbReference type="InterPro" id="IPR010490">
    <property type="entry name" value="COG6"/>
</dbReference>
<keyword evidence="4 10" id="KW-0813">Transport</keyword>
<comment type="function">
    <text evidence="9">Acts as a component of the peripheral membrane COG complex that is involved in intra-Golgi protein trafficking. COG is located at the cis-Golgi, and regulates tethering of retrograde intra-Golgi vesicles and possibly a number of other membrane trafficking events.</text>
</comment>
<evidence type="ECO:0000259" key="12">
    <source>
        <dbReference type="Pfam" id="PF06419"/>
    </source>
</evidence>
<evidence type="ECO:0000256" key="5">
    <source>
        <dbReference type="ARBA" id="ARBA00022927"/>
    </source>
</evidence>
<reference evidence="14 15" key="1">
    <citation type="submission" date="2020-06" db="EMBL/GenBank/DDBJ databases">
        <title>The yeast mating-type switching endonuclease HO is a domesticated member of an unorthodox homing genetic element family.</title>
        <authorList>
            <person name="Coughlan A.Y."/>
            <person name="Lombardi L."/>
            <person name="Braun-Galleani S."/>
            <person name="Martos A.R."/>
            <person name="Galeote V."/>
            <person name="Bigey F."/>
            <person name="Dequin S."/>
            <person name="Byrne K.P."/>
            <person name="Wolfe K.H."/>
        </authorList>
    </citation>
    <scope>NUCLEOTIDE SEQUENCE [LARGE SCALE GENOMIC DNA]</scope>
    <source>
        <strain evidence="14 15">CBS2947</strain>
    </source>
</reference>
<evidence type="ECO:0000313" key="15">
    <source>
        <dbReference type="Proteomes" id="UP000510647"/>
    </source>
</evidence>
<keyword evidence="11" id="KW-0175">Coiled coil</keyword>
<evidence type="ECO:0000256" key="10">
    <source>
        <dbReference type="RuleBase" id="RU365075"/>
    </source>
</evidence>
<comment type="subunit">
    <text evidence="10">Component of the conserved oligomeric Golgi complex.</text>
</comment>
<organism evidence="14 15">
    <name type="scientific">Torulaspora globosa</name>
    <dbReference type="NCBI Taxonomy" id="48254"/>
    <lineage>
        <taxon>Eukaryota</taxon>
        <taxon>Fungi</taxon>
        <taxon>Dikarya</taxon>
        <taxon>Ascomycota</taxon>
        <taxon>Saccharomycotina</taxon>
        <taxon>Saccharomycetes</taxon>
        <taxon>Saccharomycetales</taxon>
        <taxon>Saccharomycetaceae</taxon>
        <taxon>Torulaspora</taxon>
    </lineage>
</organism>
<evidence type="ECO:0000256" key="7">
    <source>
        <dbReference type="ARBA" id="ARBA00023136"/>
    </source>
</evidence>
<dbReference type="InterPro" id="IPR048369">
    <property type="entry name" value="COG6_C"/>
</dbReference>
<keyword evidence="15" id="KW-1185">Reference proteome</keyword>
<dbReference type="InterPro" id="IPR048368">
    <property type="entry name" value="COG6_N"/>
</dbReference>
<dbReference type="OrthoDB" id="272987at2759"/>
<evidence type="ECO:0000256" key="3">
    <source>
        <dbReference type="ARBA" id="ARBA00020973"/>
    </source>
</evidence>
<comment type="function">
    <text evidence="10">Acts as component of the peripheral membrane COG complex that is involved in intra-Golgi protein trafficking. COG is located at the cis-Golgi, and regulates tethering of retrograde intra-Golgi vesicles and possibly a number of other membrane trafficking events.</text>
</comment>
<dbReference type="PANTHER" id="PTHR21506">
    <property type="entry name" value="COMPONENT OF OLIGOMERIC GOLGI COMPLEX 6"/>
    <property type="match status" value="1"/>
</dbReference>
<evidence type="ECO:0000256" key="8">
    <source>
        <dbReference type="ARBA" id="ARBA00031348"/>
    </source>
</evidence>
<sequence length="822" mass="94097">MDFIDLEAFSVIDSSAEKASDNTLPEPSSLLDLSTLPIDSSINETNFKVPELLGRSTVSGSGKDNIYDRMAQRANMLMSKVDKKAVDIEATKFLQRKESQFMEPSKAFPIYAEFKNLPNKNPSASEVTTDLLLRKLSNVLNEHNLTNYQTRTQIKKSLQLLEENKERLQLDENRLIDSGFVGNLARKSMRNGLENELLKEHLLVLEELRPIIRRIKRYSVPVEKIKAAGKSIVDNHGITGEDDKDNVSKDIETLCSQAKRLRLKKSILSSLKDHFTLTQVEDDYLLNGPVDVQFFEIVDKAIKIKEHTSVLLSLPSSTAASALIRRINQVLDSVYRKVLNHLIDFLHSYDSGSSSFAQATIPPSNGDRNTFKKSVVCLSNDLKYFDEFLKRVIAMRSKSILDEFLSQFDYNPNESRPILLSAGDPLRYVGDVLASVHASIANEADFVKPLFKFQEDFPTVTMQNKELLDGLDTKLFNEIVKALANPSRIRIEQVIRFEEDPVINFEIIRLLDLYQLMYERQGIDTSNIVITNLESLQDLSSTRIEDFFTKYLHDIPSTVAKVNDSMPPEWLYGYINKLVELFEAHEQGGDLETKKRNAVINGTFLENFVSKPIDDVLMKRLQQEFPLAKKNDEARSFLLSIQINCLDLIKSRLQPFANNILAREEKAMNIWKSIGQKMDDFINRMLDLQYKLLMENTGLSLYYNLLNMIFPIASVQDELDYDMYLSLSDNPLMNLQTINDKVNKRLNEYVPQALTDIQDNLMFKLMSPTIADYICDTCLTKLCLFYATFRKVIIHLYPERTEDICNILNFSEEEFKALLGAK</sequence>
<keyword evidence="6 10" id="KW-0333">Golgi apparatus</keyword>
<accession>A0A7H9HRK7</accession>
<comment type="similarity">
    <text evidence="2 10">Belongs to the COG6 family.</text>
</comment>
<dbReference type="GO" id="GO:0006891">
    <property type="term" value="P:intra-Golgi vesicle-mediated transport"/>
    <property type="evidence" value="ECO:0007669"/>
    <property type="project" value="UniProtKB-UniRule"/>
</dbReference>
<evidence type="ECO:0000256" key="11">
    <source>
        <dbReference type="SAM" id="Coils"/>
    </source>
</evidence>
<dbReference type="EMBL" id="CP059268">
    <property type="protein sequence ID" value="QLQ78982.1"/>
    <property type="molecule type" value="Genomic_DNA"/>
</dbReference>
<dbReference type="SMART" id="SM01087">
    <property type="entry name" value="COG6"/>
    <property type="match status" value="1"/>
</dbReference>
<dbReference type="Pfam" id="PF06419">
    <property type="entry name" value="COG6_N"/>
    <property type="match status" value="1"/>
</dbReference>
<proteinExistence type="inferred from homology"/>
<keyword evidence="5 10" id="KW-0653">Protein transport</keyword>
<name>A0A7H9HRK7_9SACH</name>
<dbReference type="Pfam" id="PF20653">
    <property type="entry name" value="COG6_C"/>
    <property type="match status" value="1"/>
</dbReference>
<evidence type="ECO:0000259" key="13">
    <source>
        <dbReference type="Pfam" id="PF20653"/>
    </source>
</evidence>
<dbReference type="AlphaFoldDB" id="A0A7H9HRK7"/>
<protein>
    <recommendedName>
        <fullName evidence="3 10">Conserved oligomeric Golgi complex subunit 6</fullName>
        <shortName evidence="10">COG complex subunit 6</shortName>
    </recommendedName>
    <alternativeName>
        <fullName evidence="8 10">Component of oligomeric Golgi complex 6</fullName>
    </alternativeName>
</protein>
<evidence type="ECO:0000256" key="9">
    <source>
        <dbReference type="ARBA" id="ARBA00043873"/>
    </source>
</evidence>
<feature type="domain" description="Conserved Oligomeric Golgi complex subunit 6 C-terminal" evidence="13">
    <location>
        <begin position="318"/>
        <end position="819"/>
    </location>
</feature>
<dbReference type="GO" id="GO:0015031">
    <property type="term" value="P:protein transport"/>
    <property type="evidence" value="ECO:0007669"/>
    <property type="project" value="UniProtKB-KW"/>
</dbReference>
<evidence type="ECO:0000256" key="1">
    <source>
        <dbReference type="ARBA" id="ARBA00004395"/>
    </source>
</evidence>
<dbReference type="GO" id="GO:0017119">
    <property type="term" value="C:Golgi transport complex"/>
    <property type="evidence" value="ECO:0007669"/>
    <property type="project" value="UniProtKB-UniRule"/>
</dbReference>
<evidence type="ECO:0000256" key="4">
    <source>
        <dbReference type="ARBA" id="ARBA00022448"/>
    </source>
</evidence>
<keyword evidence="7 10" id="KW-0472">Membrane</keyword>
<comment type="subcellular location">
    <subcellularLocation>
        <location evidence="1 10">Golgi apparatus membrane</location>
        <topology evidence="1 10">Peripheral membrane protein</topology>
    </subcellularLocation>
</comment>
<feature type="domain" description="Conserved oligomeric complex COG6 N-terminal" evidence="12">
    <location>
        <begin position="185"/>
        <end position="287"/>
    </location>
</feature>
<gene>
    <name evidence="14" type="ORF">HG537_0B03290</name>
</gene>
<evidence type="ECO:0000256" key="2">
    <source>
        <dbReference type="ARBA" id="ARBA00011023"/>
    </source>
</evidence>
<dbReference type="GO" id="GO:0000139">
    <property type="term" value="C:Golgi membrane"/>
    <property type="evidence" value="ECO:0007669"/>
    <property type="project" value="UniProtKB-SubCell"/>
</dbReference>
<evidence type="ECO:0000256" key="6">
    <source>
        <dbReference type="ARBA" id="ARBA00023034"/>
    </source>
</evidence>
<evidence type="ECO:0000313" key="14">
    <source>
        <dbReference type="EMBL" id="QLQ78982.1"/>
    </source>
</evidence>
<dbReference type="Proteomes" id="UP000510647">
    <property type="component" value="Chromosome 2"/>
</dbReference>
<dbReference type="PANTHER" id="PTHR21506:SF0">
    <property type="entry name" value="CONSERVED OLIGOMERIC GOLGI COMPLEX SUBUNIT 6"/>
    <property type="match status" value="1"/>
</dbReference>
<feature type="coiled-coil region" evidence="11">
    <location>
        <begin position="151"/>
        <end position="178"/>
    </location>
</feature>